<dbReference type="PANTHER" id="PTHR38342:SF1">
    <property type="entry name" value="SLR5037 PROTEIN"/>
    <property type="match status" value="1"/>
</dbReference>
<dbReference type="PIRSF" id="PIRSF021774">
    <property type="entry name" value="UCP021774"/>
    <property type="match status" value="1"/>
</dbReference>
<dbReference type="PANTHER" id="PTHR38342">
    <property type="entry name" value="SLR5037 PROTEIN"/>
    <property type="match status" value="1"/>
</dbReference>
<dbReference type="AlphaFoldDB" id="A0A4U5JAA4"/>
<comment type="caution">
    <text evidence="2">The sequence shown here is derived from an EMBL/GenBank/DDBJ whole genome shotgun (WGS) entry which is preliminary data.</text>
</comment>
<keyword evidence="3" id="KW-1185">Reference proteome</keyword>
<dbReference type="RefSeq" id="WP_123115051.1">
    <property type="nucleotide sequence ID" value="NZ_QKNX01000005.1"/>
</dbReference>
<dbReference type="SUPFAM" id="SSF103247">
    <property type="entry name" value="TT1751-like"/>
    <property type="match status" value="1"/>
</dbReference>
<name>A0A4U5JAA4_9EURY</name>
<accession>A0A4U5JAA4</accession>
<dbReference type="InterPro" id="IPR016796">
    <property type="entry name" value="UCP021774"/>
</dbReference>
<sequence length="139" mass="15060">MTYTITTTIDAQFDDVVTAVTTALQDEGFGILCDIDVKTTLKEKLDVDVDQYRILGACNPPLAHEGLAEEPELGALLPCNVIVYETDAGDVVVSAVDPQQLVGITENPDLDEIAVDVHERFERVIATVSDELGTVPEEE</sequence>
<dbReference type="CDD" id="cd14797">
    <property type="entry name" value="DUF302"/>
    <property type="match status" value="1"/>
</dbReference>
<evidence type="ECO:0000313" key="2">
    <source>
        <dbReference type="EMBL" id="TKR25106.1"/>
    </source>
</evidence>
<evidence type="ECO:0000313" key="3">
    <source>
        <dbReference type="Proteomes" id="UP000308037"/>
    </source>
</evidence>
<proteinExistence type="predicted"/>
<dbReference type="Pfam" id="PF03625">
    <property type="entry name" value="DUF302"/>
    <property type="match status" value="1"/>
</dbReference>
<dbReference type="Gene3D" id="3.30.310.70">
    <property type="entry name" value="TT1751-like domain"/>
    <property type="match status" value="1"/>
</dbReference>
<reference evidence="2 3" key="1">
    <citation type="submission" date="2019-04" db="EMBL/GenBank/DDBJ databases">
        <title>Natronomonas sp. F20-122 a newhaloarchaeon isolated from a saline saltern of Isla Bacuta, Huelva, Spain.</title>
        <authorList>
            <person name="Duran-Viseras A."/>
            <person name="Sanchez-Porro C."/>
            <person name="Ventosa A."/>
        </authorList>
    </citation>
    <scope>NUCLEOTIDE SEQUENCE [LARGE SCALE GENOMIC DNA]</scope>
    <source>
        <strain evidence="2 3">F20-122</strain>
    </source>
</reference>
<dbReference type="InterPro" id="IPR035923">
    <property type="entry name" value="TT1751-like_sf"/>
</dbReference>
<dbReference type="InterPro" id="IPR005180">
    <property type="entry name" value="DUF302"/>
</dbReference>
<dbReference type="OrthoDB" id="2559at2157"/>
<protein>
    <submittedName>
        <fullName evidence="2">DUF302 domain-containing protein</fullName>
    </submittedName>
</protein>
<organism evidence="2 3">
    <name type="scientific">Natronomonas salsuginis</name>
    <dbReference type="NCBI Taxonomy" id="2217661"/>
    <lineage>
        <taxon>Archaea</taxon>
        <taxon>Methanobacteriati</taxon>
        <taxon>Methanobacteriota</taxon>
        <taxon>Stenosarchaea group</taxon>
        <taxon>Halobacteria</taxon>
        <taxon>Halobacteriales</taxon>
        <taxon>Natronomonadaceae</taxon>
        <taxon>Natronomonas</taxon>
    </lineage>
</organism>
<dbReference type="GeneID" id="55721625"/>
<evidence type="ECO:0000259" key="1">
    <source>
        <dbReference type="Pfam" id="PF03625"/>
    </source>
</evidence>
<feature type="domain" description="DUF302" evidence="1">
    <location>
        <begin position="35"/>
        <end position="98"/>
    </location>
</feature>
<gene>
    <name evidence="2" type="ORF">DM868_12190</name>
</gene>
<dbReference type="EMBL" id="QKNX01000005">
    <property type="protein sequence ID" value="TKR25106.1"/>
    <property type="molecule type" value="Genomic_DNA"/>
</dbReference>
<dbReference type="Proteomes" id="UP000308037">
    <property type="component" value="Unassembled WGS sequence"/>
</dbReference>